<evidence type="ECO:0000313" key="3">
    <source>
        <dbReference type="EMBL" id="KKO72252.1"/>
    </source>
</evidence>
<protein>
    <submittedName>
        <fullName evidence="3">Ferredoxin</fullName>
    </submittedName>
</protein>
<evidence type="ECO:0000259" key="1">
    <source>
        <dbReference type="PROSITE" id="PS51085"/>
    </source>
</evidence>
<sequence>MEILDLVVSDTRQLTPLVRQITLRSVDGAALPAAQAGAHLKIAIPGLDEPRCYSLVLAGEESCTDDGPQQAYCLGVRLESDSSGGSRFMHALKMGDRVQASVPRNDFPLQEHAGQAVLIAGGIGITPILSMAVALRCAGRPFQTHYCASSREHMAFLPELQAVAGDGLVLHPADEPSGRLDLSQLMASVPRDSHLYVCGPRRMLDALLEHGKELAWPACQLHFELFETATPQEGDQAFEIELRQSGMVLQVPADRTIADVLEEAGCDPMYDCKRGECGVCSVDVLDGTPDHRDYFLSDSEKAAGKVIQICISRSKSPRLVLDL</sequence>
<dbReference type="Pfam" id="PF00175">
    <property type="entry name" value="NAD_binding_1"/>
    <property type="match status" value="1"/>
</dbReference>
<dbReference type="Gene3D" id="3.40.50.80">
    <property type="entry name" value="Nucleotide-binding domain of ferredoxin-NADP reductase (FNR) module"/>
    <property type="match status" value="1"/>
</dbReference>
<dbReference type="Gene3D" id="3.10.20.30">
    <property type="match status" value="1"/>
</dbReference>
<proteinExistence type="predicted"/>
<dbReference type="RefSeq" id="WP_068370088.1">
    <property type="nucleotide sequence ID" value="NZ_JALJXQ010000003.1"/>
</dbReference>
<feature type="domain" description="2Fe-2S ferredoxin-type" evidence="1">
    <location>
        <begin position="238"/>
        <end position="323"/>
    </location>
</feature>
<dbReference type="EMBL" id="LBNE01000003">
    <property type="protein sequence ID" value="KKO72252.1"/>
    <property type="molecule type" value="Genomic_DNA"/>
</dbReference>
<keyword evidence="4" id="KW-1185">Reference proteome</keyword>
<dbReference type="SUPFAM" id="SSF54292">
    <property type="entry name" value="2Fe-2S ferredoxin-like"/>
    <property type="match status" value="1"/>
</dbReference>
<dbReference type="PRINTS" id="PR00409">
    <property type="entry name" value="PHDIOXRDTASE"/>
</dbReference>
<dbReference type="SUPFAM" id="SSF52343">
    <property type="entry name" value="Ferredoxin reductase-like, C-terminal NADP-linked domain"/>
    <property type="match status" value="1"/>
</dbReference>
<evidence type="ECO:0000313" key="4">
    <source>
        <dbReference type="Proteomes" id="UP000078084"/>
    </source>
</evidence>
<dbReference type="CDD" id="cd00207">
    <property type="entry name" value="fer2"/>
    <property type="match status" value="1"/>
</dbReference>
<reference evidence="3 4" key="1">
    <citation type="submission" date="2015-04" db="EMBL/GenBank/DDBJ databases">
        <title>Genome sequence of Kerstersia gyiorum CG1.</title>
        <authorList>
            <person name="Greninger A.L."/>
            <person name="Kozyreva V."/>
            <person name="Chaturvedi V."/>
        </authorList>
    </citation>
    <scope>NUCLEOTIDE SEQUENCE [LARGE SCALE GENOMIC DNA]</scope>
    <source>
        <strain evidence="3 4">CG1</strain>
    </source>
</reference>
<dbReference type="Pfam" id="PF00111">
    <property type="entry name" value="Fer2"/>
    <property type="match status" value="1"/>
</dbReference>
<dbReference type="PROSITE" id="PS00197">
    <property type="entry name" value="2FE2S_FER_1"/>
    <property type="match status" value="1"/>
</dbReference>
<dbReference type="STRING" id="206506.AAV32_07565"/>
<dbReference type="PROSITE" id="PS51085">
    <property type="entry name" value="2FE2S_FER_2"/>
    <property type="match status" value="1"/>
</dbReference>
<dbReference type="InterPro" id="IPR001433">
    <property type="entry name" value="OxRdtase_FAD/NAD-bd"/>
</dbReference>
<dbReference type="AlphaFoldDB" id="A0A171KTN5"/>
<feature type="domain" description="FAD-binding FR-type" evidence="2">
    <location>
        <begin position="1"/>
        <end position="110"/>
    </location>
</feature>
<dbReference type="PANTHER" id="PTHR47354:SF2">
    <property type="entry name" value="BLR2392 PROTEIN"/>
    <property type="match status" value="1"/>
</dbReference>
<dbReference type="InterPro" id="IPR001041">
    <property type="entry name" value="2Fe-2S_ferredoxin-type"/>
</dbReference>
<dbReference type="GO" id="GO:0051537">
    <property type="term" value="F:2 iron, 2 sulfur cluster binding"/>
    <property type="evidence" value="ECO:0007669"/>
    <property type="project" value="InterPro"/>
</dbReference>
<dbReference type="SUPFAM" id="SSF63380">
    <property type="entry name" value="Riboflavin synthase domain-like"/>
    <property type="match status" value="1"/>
</dbReference>
<dbReference type="CDD" id="cd06185">
    <property type="entry name" value="PDR_like"/>
    <property type="match status" value="1"/>
</dbReference>
<dbReference type="Gene3D" id="2.40.30.10">
    <property type="entry name" value="Translation factors"/>
    <property type="match status" value="1"/>
</dbReference>
<evidence type="ECO:0000259" key="2">
    <source>
        <dbReference type="PROSITE" id="PS51384"/>
    </source>
</evidence>
<dbReference type="PANTHER" id="PTHR47354">
    <property type="entry name" value="NADH OXIDOREDUCTASE HCR"/>
    <property type="match status" value="1"/>
</dbReference>
<dbReference type="OrthoDB" id="544091at2"/>
<dbReference type="InterPro" id="IPR039261">
    <property type="entry name" value="FNR_nucleotide-bd"/>
</dbReference>
<dbReference type="GO" id="GO:0016491">
    <property type="term" value="F:oxidoreductase activity"/>
    <property type="evidence" value="ECO:0007669"/>
    <property type="project" value="InterPro"/>
</dbReference>
<accession>A0A171KTN5</accession>
<dbReference type="PATRIC" id="fig|206506.3.peg.1617"/>
<dbReference type="PROSITE" id="PS51384">
    <property type="entry name" value="FAD_FR"/>
    <property type="match status" value="1"/>
</dbReference>
<organism evidence="3 4">
    <name type="scientific">Kerstersia gyiorum</name>
    <dbReference type="NCBI Taxonomy" id="206506"/>
    <lineage>
        <taxon>Bacteria</taxon>
        <taxon>Pseudomonadati</taxon>
        <taxon>Pseudomonadota</taxon>
        <taxon>Betaproteobacteria</taxon>
        <taxon>Burkholderiales</taxon>
        <taxon>Alcaligenaceae</taxon>
        <taxon>Kerstersia</taxon>
    </lineage>
</organism>
<dbReference type="InterPro" id="IPR017938">
    <property type="entry name" value="Riboflavin_synthase-like_b-brl"/>
</dbReference>
<dbReference type="InterPro" id="IPR050415">
    <property type="entry name" value="MRET"/>
</dbReference>
<dbReference type="InterPro" id="IPR036010">
    <property type="entry name" value="2Fe-2S_ferredoxin-like_sf"/>
</dbReference>
<dbReference type="InterPro" id="IPR012675">
    <property type="entry name" value="Beta-grasp_dom_sf"/>
</dbReference>
<dbReference type="InterPro" id="IPR017927">
    <property type="entry name" value="FAD-bd_FR_type"/>
</dbReference>
<name>A0A171KTN5_9BURK</name>
<dbReference type="InterPro" id="IPR006058">
    <property type="entry name" value="2Fe2S_fd_BS"/>
</dbReference>
<gene>
    <name evidence="3" type="ORF">AAV32_07565</name>
</gene>
<comment type="caution">
    <text evidence="3">The sequence shown here is derived from an EMBL/GenBank/DDBJ whole genome shotgun (WGS) entry which is preliminary data.</text>
</comment>
<dbReference type="Proteomes" id="UP000078084">
    <property type="component" value="Unassembled WGS sequence"/>
</dbReference>